<name>A0A7Y9ASS1_9ACTN</name>
<proteinExistence type="predicted"/>
<organism evidence="1 2">
    <name type="scientific">Kineococcus aurantiacus</name>
    <dbReference type="NCBI Taxonomy" id="37633"/>
    <lineage>
        <taxon>Bacteria</taxon>
        <taxon>Bacillati</taxon>
        <taxon>Actinomycetota</taxon>
        <taxon>Actinomycetes</taxon>
        <taxon>Kineosporiales</taxon>
        <taxon>Kineosporiaceae</taxon>
        <taxon>Kineococcus</taxon>
    </lineage>
</organism>
<keyword evidence="2" id="KW-1185">Reference proteome</keyword>
<accession>A0A7Y9ASS1</accession>
<dbReference type="AlphaFoldDB" id="A0A7Y9ASS1"/>
<evidence type="ECO:0000313" key="1">
    <source>
        <dbReference type="EMBL" id="NYD21377.1"/>
    </source>
</evidence>
<evidence type="ECO:0000313" key="2">
    <source>
        <dbReference type="Proteomes" id="UP000521922"/>
    </source>
</evidence>
<reference evidence="1 2" key="1">
    <citation type="submission" date="2020-07" db="EMBL/GenBank/DDBJ databases">
        <title>Sequencing the genomes of 1000 actinobacteria strains.</title>
        <authorList>
            <person name="Klenk H.-P."/>
        </authorList>
    </citation>
    <scope>NUCLEOTIDE SEQUENCE [LARGE SCALE GENOMIC DNA]</scope>
    <source>
        <strain evidence="1 2">DSM 7487</strain>
    </source>
</reference>
<comment type="caution">
    <text evidence="1">The sequence shown here is derived from an EMBL/GenBank/DDBJ whole genome shotgun (WGS) entry which is preliminary data.</text>
</comment>
<dbReference type="RefSeq" id="WP_179749635.1">
    <property type="nucleotide sequence ID" value="NZ_BAAAGN010000006.1"/>
</dbReference>
<sequence length="117" mass="12731">MSPHTADLGLGEYDPELLDGDPRVVWLVLVQTPRGAFRSPFLTMGAAAKRVRRARNRGWSARLVPCELWPLDPEAPIDPYNLPAPDPEAEVGRPRRARAARIDLVPATPSATPGATS</sequence>
<dbReference type="Proteomes" id="UP000521922">
    <property type="component" value="Unassembled WGS sequence"/>
</dbReference>
<protein>
    <submittedName>
        <fullName evidence="1">Uncharacterized protein</fullName>
    </submittedName>
</protein>
<gene>
    <name evidence="1" type="ORF">BJ968_000917</name>
</gene>
<dbReference type="EMBL" id="JACCBB010000001">
    <property type="protein sequence ID" value="NYD21377.1"/>
    <property type="molecule type" value="Genomic_DNA"/>
</dbReference>